<sequence length="100" mass="11457">MGTIRPQQNQNILDIALQEYGSIETVFDVMEDNNRFDLTDDLSVYEDLHVGREAFKKDIVAYYNANNIKPATSSTREEELLLADLSGVDFMIVEEDFFIS</sequence>
<comment type="caution">
    <text evidence="1">The sequence shown here is derived from an EMBL/GenBank/DDBJ whole genome shotgun (WGS) entry which is preliminary data.</text>
</comment>
<name>A0ABV9I1Z3_9FLAO</name>
<protein>
    <submittedName>
        <fullName evidence="1">Uncharacterized protein</fullName>
    </submittedName>
</protein>
<organism evidence="1 2">
    <name type="scientific">Dokdonia ponticola</name>
    <dbReference type="NCBI Taxonomy" id="2041041"/>
    <lineage>
        <taxon>Bacteria</taxon>
        <taxon>Pseudomonadati</taxon>
        <taxon>Bacteroidota</taxon>
        <taxon>Flavobacteriia</taxon>
        <taxon>Flavobacteriales</taxon>
        <taxon>Flavobacteriaceae</taxon>
        <taxon>Dokdonia</taxon>
    </lineage>
</organism>
<accession>A0ABV9I1Z3</accession>
<dbReference type="RefSeq" id="WP_379982144.1">
    <property type="nucleotide sequence ID" value="NZ_JBHSFV010000016.1"/>
</dbReference>
<gene>
    <name evidence="1" type="ORF">ACFO3O_19940</name>
</gene>
<dbReference type="EMBL" id="JBHSFV010000016">
    <property type="protein sequence ID" value="MFC4636189.1"/>
    <property type="molecule type" value="Genomic_DNA"/>
</dbReference>
<dbReference type="Proteomes" id="UP001596043">
    <property type="component" value="Unassembled WGS sequence"/>
</dbReference>
<evidence type="ECO:0000313" key="2">
    <source>
        <dbReference type="Proteomes" id="UP001596043"/>
    </source>
</evidence>
<evidence type="ECO:0000313" key="1">
    <source>
        <dbReference type="EMBL" id="MFC4636189.1"/>
    </source>
</evidence>
<keyword evidence="2" id="KW-1185">Reference proteome</keyword>
<proteinExistence type="predicted"/>
<reference evidence="2" key="1">
    <citation type="journal article" date="2019" name="Int. J. Syst. Evol. Microbiol.">
        <title>The Global Catalogue of Microorganisms (GCM) 10K type strain sequencing project: providing services to taxonomists for standard genome sequencing and annotation.</title>
        <authorList>
            <consortium name="The Broad Institute Genomics Platform"/>
            <consortium name="The Broad Institute Genome Sequencing Center for Infectious Disease"/>
            <person name="Wu L."/>
            <person name="Ma J."/>
        </authorList>
    </citation>
    <scope>NUCLEOTIDE SEQUENCE [LARGE SCALE GENOMIC DNA]</scope>
    <source>
        <strain evidence="2">YJ-61-S</strain>
    </source>
</reference>